<dbReference type="PANTHER" id="PTHR43027:SF1">
    <property type="entry name" value="DOXORUBICIN RESISTANCE ABC TRANSPORTER PERMEASE PROTEIN DRRC-RELATED"/>
    <property type="match status" value="1"/>
</dbReference>
<evidence type="ECO:0000313" key="8">
    <source>
        <dbReference type="Proteomes" id="UP000007719"/>
    </source>
</evidence>
<keyword evidence="2 5" id="KW-0812">Transmembrane</keyword>
<dbReference type="PROSITE" id="PS51012">
    <property type="entry name" value="ABC_TM2"/>
    <property type="match status" value="1"/>
</dbReference>
<dbReference type="GO" id="GO:0140359">
    <property type="term" value="F:ABC-type transporter activity"/>
    <property type="evidence" value="ECO:0007669"/>
    <property type="project" value="InterPro"/>
</dbReference>
<dbReference type="EnsemblBacteria" id="ACK41431">
    <property type="protein sequence ID" value="ACK41431"/>
    <property type="gene ID" value="Dtur_0093"/>
</dbReference>
<reference evidence="8" key="1">
    <citation type="journal article" date="2016" name="Front. Microbiol.">
        <title>The complete genome sequence of hyperthermophile Dictyoglomus turgidum DSM 6724 reveals a specialized carbohydrate fermentor.</title>
        <authorList>
            <person name="Brumm P.J."/>
            <person name="Gowda K."/>
            <person name="Robb F.T."/>
            <person name="Mead D.A."/>
        </authorList>
    </citation>
    <scope>NUCLEOTIDE SEQUENCE [LARGE SCALE GENOMIC DNA]</scope>
    <source>
        <strain evidence="8">DSM 6724 / Z-1310</strain>
    </source>
</reference>
<dbReference type="eggNOG" id="COG0842">
    <property type="taxonomic scope" value="Bacteria"/>
</dbReference>
<keyword evidence="3 5" id="KW-1133">Transmembrane helix</keyword>
<feature type="transmembrane region" description="Helical" evidence="5">
    <location>
        <begin position="237"/>
        <end position="264"/>
    </location>
</feature>
<evidence type="ECO:0000256" key="2">
    <source>
        <dbReference type="ARBA" id="ARBA00022692"/>
    </source>
</evidence>
<dbReference type="HOGENOM" id="CLU_039483_0_0_0"/>
<accession>B8DYP9</accession>
<dbReference type="KEGG" id="dtu:Dtur_0093"/>
<dbReference type="RefSeq" id="WP_012582517.1">
    <property type="nucleotide sequence ID" value="NC_011661.1"/>
</dbReference>
<evidence type="ECO:0000256" key="5">
    <source>
        <dbReference type="SAM" id="Phobius"/>
    </source>
</evidence>
<keyword evidence="8" id="KW-1185">Reference proteome</keyword>
<feature type="transmembrane region" description="Helical" evidence="5">
    <location>
        <begin position="202"/>
        <end position="231"/>
    </location>
</feature>
<dbReference type="OrthoDB" id="9809699at2"/>
<evidence type="ECO:0000259" key="6">
    <source>
        <dbReference type="PROSITE" id="PS51012"/>
    </source>
</evidence>
<dbReference type="GO" id="GO:0016020">
    <property type="term" value="C:membrane"/>
    <property type="evidence" value="ECO:0007669"/>
    <property type="project" value="UniProtKB-SubCell"/>
</dbReference>
<organism evidence="7 8">
    <name type="scientific">Dictyoglomus turgidum (strain DSM 6724 / Z-1310)</name>
    <dbReference type="NCBI Taxonomy" id="515635"/>
    <lineage>
        <taxon>Bacteria</taxon>
        <taxon>Pseudomonadati</taxon>
        <taxon>Dictyoglomota</taxon>
        <taxon>Dictyoglomia</taxon>
        <taxon>Dictyoglomales</taxon>
        <taxon>Dictyoglomaceae</taxon>
        <taxon>Dictyoglomus</taxon>
    </lineage>
</organism>
<dbReference type="STRING" id="515635.Dtur_0093"/>
<evidence type="ECO:0000256" key="3">
    <source>
        <dbReference type="ARBA" id="ARBA00022989"/>
    </source>
</evidence>
<comment type="subcellular location">
    <subcellularLocation>
        <location evidence="1">Membrane</location>
        <topology evidence="1">Multi-pass membrane protein</topology>
    </subcellularLocation>
</comment>
<feature type="transmembrane region" description="Helical" evidence="5">
    <location>
        <begin position="161"/>
        <end position="182"/>
    </location>
</feature>
<sequence length="356" mass="40301">MKPFISVTLYRIKSFYRDTFTFLFSLILPIVFVLIFGFVFGEREMGSNGYGVKIGVIRSDVEIVKVLGEMENVKIFEFENEADLRNHILKGNIDGGVTFDGEKFNFIINFSTFQQNPFLRTFGESFSKAYSLHEVGMDKGFIKMEEEFIDPGKAQVSSLGYIIPGVLSFSISSAIFTMIALFGYYRKRKVIKRFAVTPINPIIFISGMVLGNFVVGIFSCLLVLLIVQLIFHINFSINWGFFLLSVSSSILGMMALGIVLTALFREPQTANNAGNLLVNIMLFFSGVYFPLDFLPSYLKVFAKFLPLYYVGRALRISLGIEEGRSSFVLTFSFVMISTFLILVFISGRNIFNLEER</sequence>
<dbReference type="InterPro" id="IPR013525">
    <property type="entry name" value="ABC2_TM"/>
</dbReference>
<feature type="transmembrane region" description="Helical" evidence="5">
    <location>
        <begin position="276"/>
        <end position="298"/>
    </location>
</feature>
<gene>
    <name evidence="7" type="ordered locus">Dtur_0093</name>
</gene>
<keyword evidence="4 5" id="KW-0472">Membrane</keyword>
<feature type="transmembrane region" description="Helical" evidence="5">
    <location>
        <begin position="20"/>
        <end position="40"/>
    </location>
</feature>
<dbReference type="Pfam" id="PF12698">
    <property type="entry name" value="ABC2_membrane_3"/>
    <property type="match status" value="1"/>
</dbReference>
<dbReference type="Proteomes" id="UP000007719">
    <property type="component" value="Chromosome"/>
</dbReference>
<feature type="domain" description="ABC transmembrane type-2" evidence="6">
    <location>
        <begin position="126"/>
        <end position="354"/>
    </location>
</feature>
<evidence type="ECO:0000313" key="7">
    <source>
        <dbReference type="EMBL" id="ACK41431.1"/>
    </source>
</evidence>
<dbReference type="EMBL" id="CP001251">
    <property type="protein sequence ID" value="ACK41431.1"/>
    <property type="molecule type" value="Genomic_DNA"/>
</dbReference>
<proteinExistence type="predicted"/>
<dbReference type="AlphaFoldDB" id="B8DYP9"/>
<protein>
    <submittedName>
        <fullName evidence="7">ABC-2 type transporter</fullName>
    </submittedName>
</protein>
<dbReference type="InterPro" id="IPR047817">
    <property type="entry name" value="ABC2_TM_bact-type"/>
</dbReference>
<dbReference type="PANTHER" id="PTHR43027">
    <property type="entry name" value="DOXORUBICIN RESISTANCE ABC TRANSPORTER PERMEASE PROTEIN DRRC-RELATED"/>
    <property type="match status" value="1"/>
</dbReference>
<name>B8DYP9_DICTD</name>
<feature type="transmembrane region" description="Helical" evidence="5">
    <location>
        <begin position="327"/>
        <end position="347"/>
    </location>
</feature>
<evidence type="ECO:0000256" key="4">
    <source>
        <dbReference type="ARBA" id="ARBA00023136"/>
    </source>
</evidence>
<dbReference type="InParanoid" id="B8DYP9"/>
<evidence type="ECO:0000256" key="1">
    <source>
        <dbReference type="ARBA" id="ARBA00004141"/>
    </source>
</evidence>
<dbReference type="InterPro" id="IPR052902">
    <property type="entry name" value="ABC-2_transporter"/>
</dbReference>